<gene>
    <name evidence="1" type="ORF">ROSEINA2194_00231</name>
</gene>
<organism evidence="1 2">
    <name type="scientific">Roseburia inulinivorans DSM 16841</name>
    <dbReference type="NCBI Taxonomy" id="622312"/>
    <lineage>
        <taxon>Bacteria</taxon>
        <taxon>Bacillati</taxon>
        <taxon>Bacillota</taxon>
        <taxon>Clostridia</taxon>
        <taxon>Lachnospirales</taxon>
        <taxon>Lachnospiraceae</taxon>
        <taxon>Roseburia</taxon>
    </lineage>
</organism>
<reference evidence="1 2" key="2">
    <citation type="submission" date="2009-03" db="EMBL/GenBank/DDBJ databases">
        <title>Draft genome sequence of Roseburia inulinivorans (DSM 16841).</title>
        <authorList>
            <person name="Sudarsanam P."/>
            <person name="Ley R."/>
            <person name="Guruge J."/>
            <person name="Turnbaugh P.J."/>
            <person name="Mahowald M."/>
            <person name="Liep D."/>
            <person name="Gordon J."/>
        </authorList>
    </citation>
    <scope>NUCLEOTIDE SEQUENCE [LARGE SCALE GENOMIC DNA]</scope>
    <source>
        <strain evidence="1 2">DSM 16841</strain>
    </source>
</reference>
<protein>
    <submittedName>
        <fullName evidence="1">Uncharacterized protein</fullName>
    </submittedName>
</protein>
<name>C0FND6_9FIRM</name>
<evidence type="ECO:0000313" key="1">
    <source>
        <dbReference type="EMBL" id="EEG95894.1"/>
    </source>
</evidence>
<accession>C0FND6</accession>
<evidence type="ECO:0000313" key="2">
    <source>
        <dbReference type="Proteomes" id="UP000003561"/>
    </source>
</evidence>
<proteinExistence type="predicted"/>
<sequence>MRRKNENVVHIIIHNVLTELTKDTSKMDGFIEEYNRSHAEE</sequence>
<reference evidence="1 2" key="1">
    <citation type="submission" date="2009-02" db="EMBL/GenBank/DDBJ databases">
        <authorList>
            <person name="Fulton L."/>
            <person name="Clifton S."/>
            <person name="Fulton B."/>
            <person name="Xu J."/>
            <person name="Minx P."/>
            <person name="Pepin K.H."/>
            <person name="Johnson M."/>
            <person name="Bhonagiri V."/>
            <person name="Nash W.E."/>
            <person name="Mardis E.R."/>
            <person name="Wilson R.K."/>
        </authorList>
    </citation>
    <scope>NUCLEOTIDE SEQUENCE [LARGE SCALE GENOMIC DNA]</scope>
    <source>
        <strain evidence="1 2">DSM 16841</strain>
    </source>
</reference>
<dbReference type="AlphaFoldDB" id="C0FND6"/>
<dbReference type="EMBL" id="ACFY01000009">
    <property type="protein sequence ID" value="EEG95894.1"/>
    <property type="molecule type" value="Genomic_DNA"/>
</dbReference>
<dbReference type="Proteomes" id="UP000003561">
    <property type="component" value="Unassembled WGS sequence"/>
</dbReference>
<comment type="caution">
    <text evidence="1">The sequence shown here is derived from an EMBL/GenBank/DDBJ whole genome shotgun (WGS) entry which is preliminary data.</text>
</comment>